<evidence type="ECO:0000313" key="3">
    <source>
        <dbReference type="Proteomes" id="UP000824120"/>
    </source>
</evidence>
<proteinExistence type="predicted"/>
<evidence type="ECO:0000256" key="1">
    <source>
        <dbReference type="SAM" id="MobiDB-lite"/>
    </source>
</evidence>
<keyword evidence="3" id="KW-1185">Reference proteome</keyword>
<dbReference type="EMBL" id="JACXVP010000002">
    <property type="protein sequence ID" value="KAG5625032.1"/>
    <property type="molecule type" value="Genomic_DNA"/>
</dbReference>
<sequence>VSQHHVEQDNFSGPTTYLFQDVEEIVECFSESVPLNRPGKLRITKEPAPEVSIGQNKQFPQNLLRTVGEKLVYGEPVVVCEQNADSTLGYEISGDKKDGEQIVQIGSADECGSTEHIDVIKVKPKRRMVSSLRDFPKDLKSYEVVDKKYQEHYVGKSGDVETNDECHEHLKVDFMSQGGLADPVVGAFSSGEEFEKQEPVVTVKLVAVLQSDVDLEFHDEAIKDKEAIGEFECREHNNNSFPMVENVPIVENALEDAENPHLLNKLCIRENLKHREANKLSGANETTCDSQDDVEHIETEIESQESSAPTEKGLSRTLRTLLTPKEDTLNFGANTVHKLTSVAHDGTGADKQELSNCGANSTPLSTQSSSEVTNSNKRIEGKEMGVK</sequence>
<accession>A0A9J6AK65</accession>
<organism evidence="2 3">
    <name type="scientific">Solanum commersonii</name>
    <name type="common">Commerson's wild potato</name>
    <name type="synonym">Commerson's nightshade</name>
    <dbReference type="NCBI Taxonomy" id="4109"/>
    <lineage>
        <taxon>Eukaryota</taxon>
        <taxon>Viridiplantae</taxon>
        <taxon>Streptophyta</taxon>
        <taxon>Embryophyta</taxon>
        <taxon>Tracheophyta</taxon>
        <taxon>Spermatophyta</taxon>
        <taxon>Magnoliopsida</taxon>
        <taxon>eudicotyledons</taxon>
        <taxon>Gunneridae</taxon>
        <taxon>Pentapetalae</taxon>
        <taxon>asterids</taxon>
        <taxon>lamiids</taxon>
        <taxon>Solanales</taxon>
        <taxon>Solanaceae</taxon>
        <taxon>Solanoideae</taxon>
        <taxon>Solaneae</taxon>
        <taxon>Solanum</taxon>
    </lineage>
</organism>
<name>A0A9J6AK65_SOLCO</name>
<evidence type="ECO:0000313" key="2">
    <source>
        <dbReference type="EMBL" id="KAG5625032.1"/>
    </source>
</evidence>
<reference evidence="2 3" key="1">
    <citation type="submission" date="2020-09" db="EMBL/GenBank/DDBJ databases">
        <title>De no assembly of potato wild relative species, Solanum commersonii.</title>
        <authorList>
            <person name="Cho K."/>
        </authorList>
    </citation>
    <scope>NUCLEOTIDE SEQUENCE [LARGE SCALE GENOMIC DNA]</scope>
    <source>
        <strain evidence="2">LZ3.2</strain>
        <tissue evidence="2">Leaf</tissue>
    </source>
</reference>
<feature type="non-terminal residue" evidence="2">
    <location>
        <position position="387"/>
    </location>
</feature>
<protein>
    <submittedName>
        <fullName evidence="2">Uncharacterized protein</fullName>
    </submittedName>
</protein>
<gene>
    <name evidence="2" type="ORF">H5410_010250</name>
</gene>
<feature type="compositionally biased region" description="Basic and acidic residues" evidence="1">
    <location>
        <begin position="377"/>
        <end position="387"/>
    </location>
</feature>
<comment type="caution">
    <text evidence="2">The sequence shown here is derived from an EMBL/GenBank/DDBJ whole genome shotgun (WGS) entry which is preliminary data.</text>
</comment>
<dbReference type="OrthoDB" id="1263412at2759"/>
<dbReference type="AlphaFoldDB" id="A0A9J6AK65"/>
<feature type="region of interest" description="Disordered" evidence="1">
    <location>
        <begin position="282"/>
        <end position="314"/>
    </location>
</feature>
<feature type="compositionally biased region" description="Polar residues" evidence="1">
    <location>
        <begin position="354"/>
        <end position="376"/>
    </location>
</feature>
<feature type="region of interest" description="Disordered" evidence="1">
    <location>
        <begin position="347"/>
        <end position="387"/>
    </location>
</feature>
<dbReference type="Proteomes" id="UP000824120">
    <property type="component" value="Chromosome 2"/>
</dbReference>